<gene>
    <name evidence="1" type="ORF">L195_g059651</name>
</gene>
<dbReference type="Proteomes" id="UP000236291">
    <property type="component" value="Unassembled WGS sequence"/>
</dbReference>
<organism evidence="1 2">
    <name type="scientific">Trifolium pratense</name>
    <name type="common">Red clover</name>
    <dbReference type="NCBI Taxonomy" id="57577"/>
    <lineage>
        <taxon>Eukaryota</taxon>
        <taxon>Viridiplantae</taxon>
        <taxon>Streptophyta</taxon>
        <taxon>Embryophyta</taxon>
        <taxon>Tracheophyta</taxon>
        <taxon>Spermatophyta</taxon>
        <taxon>Magnoliopsida</taxon>
        <taxon>eudicotyledons</taxon>
        <taxon>Gunneridae</taxon>
        <taxon>Pentapetalae</taxon>
        <taxon>rosids</taxon>
        <taxon>fabids</taxon>
        <taxon>Fabales</taxon>
        <taxon>Fabaceae</taxon>
        <taxon>Papilionoideae</taxon>
        <taxon>50 kb inversion clade</taxon>
        <taxon>NPAAA clade</taxon>
        <taxon>Hologalegina</taxon>
        <taxon>IRL clade</taxon>
        <taxon>Trifolieae</taxon>
        <taxon>Trifolium</taxon>
    </lineage>
</organism>
<dbReference type="AlphaFoldDB" id="A0A2K3JZE5"/>
<accession>A0A2K3JZE5</accession>
<evidence type="ECO:0000313" key="2">
    <source>
        <dbReference type="Proteomes" id="UP000236291"/>
    </source>
</evidence>
<sequence>MLDLASRVRWFGFCPWWFYGGFGEVRWRWGWRVRWILFESLLVSKSVEICRVLVCLVDLYCVSVHCFEVVFELRLFYRLLPCLLALSSSGL</sequence>
<proteinExistence type="predicted"/>
<evidence type="ECO:0000313" key="1">
    <source>
        <dbReference type="EMBL" id="PNX59360.1"/>
    </source>
</evidence>
<dbReference type="EMBL" id="ASHM01131707">
    <property type="protein sequence ID" value="PNX59360.1"/>
    <property type="molecule type" value="Genomic_DNA"/>
</dbReference>
<reference evidence="1 2" key="2">
    <citation type="journal article" date="2017" name="Front. Plant Sci.">
        <title>Gene Classification and Mining of Molecular Markers Useful in Red Clover (Trifolium pratense) Breeding.</title>
        <authorList>
            <person name="Istvanek J."/>
            <person name="Dluhosova J."/>
            <person name="Dluhos P."/>
            <person name="Patkova L."/>
            <person name="Nedelnik J."/>
            <person name="Repkova J."/>
        </authorList>
    </citation>
    <scope>NUCLEOTIDE SEQUENCE [LARGE SCALE GENOMIC DNA]</scope>
    <source>
        <strain evidence="2">cv. Tatra</strain>
        <tissue evidence="1">Young leaves</tissue>
    </source>
</reference>
<reference evidence="1 2" key="1">
    <citation type="journal article" date="2014" name="Am. J. Bot.">
        <title>Genome assembly and annotation for red clover (Trifolium pratense; Fabaceae).</title>
        <authorList>
            <person name="Istvanek J."/>
            <person name="Jaros M."/>
            <person name="Krenek A."/>
            <person name="Repkova J."/>
        </authorList>
    </citation>
    <scope>NUCLEOTIDE SEQUENCE [LARGE SCALE GENOMIC DNA]</scope>
    <source>
        <strain evidence="2">cv. Tatra</strain>
        <tissue evidence="1">Young leaves</tissue>
    </source>
</reference>
<comment type="caution">
    <text evidence="1">The sequence shown here is derived from an EMBL/GenBank/DDBJ whole genome shotgun (WGS) entry which is preliminary data.</text>
</comment>
<name>A0A2K3JZE5_TRIPR</name>
<protein>
    <submittedName>
        <fullName evidence="1">Uncharacterized protein</fullName>
    </submittedName>
</protein>